<dbReference type="SUPFAM" id="SSF56672">
    <property type="entry name" value="DNA/RNA polymerases"/>
    <property type="match status" value="1"/>
</dbReference>
<organism evidence="2">
    <name type="scientific">Bacillus cereus group sp. MS39</name>
    <dbReference type="NCBI Taxonomy" id="3041344"/>
    <lineage>
        <taxon>Bacteria</taxon>
        <taxon>Bacillati</taxon>
        <taxon>Bacillota</taxon>
        <taxon>Bacilli</taxon>
        <taxon>Bacillales</taxon>
        <taxon>Bacillaceae</taxon>
        <taxon>Bacillus</taxon>
        <taxon>Bacillus cereus group</taxon>
    </lineage>
</organism>
<name>A0AAU8F2H0_9BACI</name>
<evidence type="ECO:0000259" key="1">
    <source>
        <dbReference type="PROSITE" id="PS50878"/>
    </source>
</evidence>
<dbReference type="CDD" id="cd00525">
    <property type="entry name" value="AE_Prim_S_like"/>
    <property type="match status" value="1"/>
</dbReference>
<gene>
    <name evidence="2" type="ORF">QEP67_21435</name>
</gene>
<keyword evidence="2" id="KW-0548">Nucleotidyltransferase</keyword>
<dbReference type="GO" id="GO:0003964">
    <property type="term" value="F:RNA-directed DNA polymerase activity"/>
    <property type="evidence" value="ECO:0007669"/>
    <property type="project" value="UniProtKB-KW"/>
</dbReference>
<sequence length="1768" mass="207588">MEYKIDEISKLLLKNFFFNKKTFARQTVNEDGKPIYLRKRNKITAAVLTDMLKNRKSIMAYQQVRHALKWICLDLDIAKKYLNDDYDFFGDSESKDALFEVYKNVIEVLEDNEIHYLSEFSGNRGVHIWIAFDTYVTKNIGYEIVKRIADLALEKSDMSVRDRILIDKYPKNGDSKSNSIGLGVKIPLSYHIKSSRYSFMFHSLAEVRAITELTEELLNQQIGILKKLKENAPYDIIRKLEIKIEDTTKEDFVRTDTVIKDEVTLADVVSTLKKSIYFEDLFNKPLVDWNERDRVLLVATLCRVRSPQNEDLGYNLLKQFFASETEIYDEALTIQKLDKLKNLYPPTIVNLKKVFGKHCPYCEAENIKNVIELLNKSFDIEVKSREKQDTRNIIEAERRYLHQNDEVPLSFIEADLLNLNDLEVEENLKQIEDGEYKEPVEFYKYIRLENEDKQRSLYSLGAKDRVITTSLAFKLNSFMYSDFSMNSYGYRLNYSSQPYIFENWSKSWLEYVYNIESNLNDGSYDDYYLIKLDIQSFYDSINHIHLREILAEKVKENFNEENVSKLINIIDYLINTTAQIVGNRDKGLPQGPAYARILAELYLTMLDAKIEQQLDLDFECYYRYVDDIILIVKNKEKAQSIKEKVLEKIAALKLSVNTNSDKYLEGYVRDLKYSVITKSFEKYFIDGLDKEFVSQEILDISGQMLENILKDDLNDVDVKQLPFYLTHLIDDEVVESKKREIQEYVLNTPYGRGSIFKHYYNNLMLRNKNTYLYLELLINLKGLSRSNIITALIHKNDHVDKKQLKTLIESYLKLGDLESYERKELIRLILFSKINIDESLLNQQDKEYLILNIKFVESFYLSSNLETACLQRFQYLNRQKNIDVISILDAYLKKVDKIHNLDDFITTLEAILNTDNEETFITESEQELANLICFITLYTQTTDRALQGMWKRFLKSNFENISMKDWYKYERNISFDKMNDQVVSFFITNVSQGISFNPDEELSDYEKLFAYYLIAFLFKEKTTSNVISEDLKKSLKSLISDKNLKFLEWCLDDNSRYYPDNGLIASRNIYYNNRIVLRNDTKLLVRGEKTIFDATPTNEIYEETWFSGKNYAYQILEIPRNASLNDIRGKLKGLNLIQAIKKVYFYLNMVDKESVNYFELGTLSDVNDDIKFKYSKFDKQIILNETIDFPNEPKRMKEEIVNLLKDSSLIDTNADSYIYDSTKFEEEFVPVLQGKNKINLVDYILILGKYLTENLDNNEIDAIKIEDAKIRAIEEYLKLMLRRKAKAMDVISVYSTLCRNNTNRLIAFKQQEIRKENALEFIDDIIASIKFDQFTSLQGFLSYLQKGYKQIETLEKSSGIKSKIFVRINRFEEQTNQSDMVRVNDKSIEIDHLKVIRPFDEMDLGGTFEQLIKSQIKELRVKYLLYTDGVQFIIAVPRILEKIGEKIESITEAFEDGKDRALAALKSLRCFDQAREVVSEQNDISLNEAEIKLFSFLRNFENHEMEPMVKLISKYTVMKHDKIKKFTFEIKDFMEESSTCVLPLKKQTDDNGFTLIINSKSRDIGFDRNSPYLDRLWNDYKKICEGHTIKTLITVSDIGCGGTQWTRIFKGYLSDNKNDPEAFEEITSEKFIEMLLKIEKFIVKNVIYTDRYKSNIEEEIKTFYKSHECEIPEIIFEGELLEVTKHCFANAFDVHKDKADVKKILSKEFYANLPVYHKAKCKFNSTVENLEVEQTSNLLVARYKSMPKAHLVPLTVDNAIFRYRKDRK</sequence>
<dbReference type="RefSeq" id="WP_353706420.1">
    <property type="nucleotide sequence ID" value="NZ_CP123058.1"/>
</dbReference>
<dbReference type="SUPFAM" id="SSF56747">
    <property type="entry name" value="Prim-pol domain"/>
    <property type="match status" value="1"/>
</dbReference>
<accession>A0AAU8F2H0</accession>
<dbReference type="InterPro" id="IPR043502">
    <property type="entry name" value="DNA/RNA_pol_sf"/>
</dbReference>
<dbReference type="Pfam" id="PF00078">
    <property type="entry name" value="RVT_1"/>
    <property type="match status" value="1"/>
</dbReference>
<keyword evidence="2" id="KW-0808">Transferase</keyword>
<dbReference type="InterPro" id="IPR051083">
    <property type="entry name" value="GrpII_Intron_Splice-Mob/Def"/>
</dbReference>
<keyword evidence="2" id="KW-0695">RNA-directed DNA polymerase</keyword>
<dbReference type="PROSITE" id="PS50878">
    <property type="entry name" value="RT_POL"/>
    <property type="match status" value="1"/>
</dbReference>
<feature type="domain" description="Reverse transcriptase" evidence="1">
    <location>
        <begin position="400"/>
        <end position="675"/>
    </location>
</feature>
<dbReference type="EMBL" id="CP123058">
    <property type="protein sequence ID" value="XCH18010.1"/>
    <property type="molecule type" value="Genomic_DNA"/>
</dbReference>
<dbReference type="PANTHER" id="PTHR34047">
    <property type="entry name" value="NUCLEAR INTRON MATURASE 1, MITOCHONDRIAL-RELATED"/>
    <property type="match status" value="1"/>
</dbReference>
<dbReference type="PANTHER" id="PTHR34047:SF8">
    <property type="entry name" value="PROTEIN YKFC"/>
    <property type="match status" value="1"/>
</dbReference>
<protein>
    <submittedName>
        <fullName evidence="2">Reverse transcriptase domain-containing protein</fullName>
    </submittedName>
</protein>
<dbReference type="InterPro" id="IPR000477">
    <property type="entry name" value="RT_dom"/>
</dbReference>
<proteinExistence type="predicted"/>
<reference evidence="2" key="1">
    <citation type="submission" date="2023-04" db="EMBL/GenBank/DDBJ databases">
        <title>Bacillus cereus group whole genome sequencing.</title>
        <authorList>
            <person name="Kang M."/>
            <person name="Kim H.J."/>
        </authorList>
    </citation>
    <scope>NUCLEOTIDE SEQUENCE</scope>
    <source>
        <strain evidence="2">MS39</strain>
    </source>
</reference>
<evidence type="ECO:0000313" key="2">
    <source>
        <dbReference type="EMBL" id="XCH18010.1"/>
    </source>
</evidence>